<dbReference type="EMBL" id="REGN01010888">
    <property type="protein sequence ID" value="RMZ98256.1"/>
    <property type="molecule type" value="Genomic_DNA"/>
</dbReference>
<evidence type="ECO:0000313" key="1">
    <source>
        <dbReference type="EMBL" id="RMZ98256.1"/>
    </source>
</evidence>
<organism evidence="1 2">
    <name type="scientific">Brachionus plicatilis</name>
    <name type="common">Marine rotifer</name>
    <name type="synonym">Brachionus muelleri</name>
    <dbReference type="NCBI Taxonomy" id="10195"/>
    <lineage>
        <taxon>Eukaryota</taxon>
        <taxon>Metazoa</taxon>
        <taxon>Spiralia</taxon>
        <taxon>Gnathifera</taxon>
        <taxon>Rotifera</taxon>
        <taxon>Eurotatoria</taxon>
        <taxon>Monogononta</taxon>
        <taxon>Pseudotrocha</taxon>
        <taxon>Ploima</taxon>
        <taxon>Brachionidae</taxon>
        <taxon>Brachionus</taxon>
    </lineage>
</organism>
<dbReference type="Proteomes" id="UP000276133">
    <property type="component" value="Unassembled WGS sequence"/>
</dbReference>
<protein>
    <submittedName>
        <fullName evidence="1">Uncharacterized protein</fullName>
    </submittedName>
</protein>
<accession>A0A3M7PGL3</accession>
<evidence type="ECO:0000313" key="2">
    <source>
        <dbReference type="Proteomes" id="UP000276133"/>
    </source>
</evidence>
<reference evidence="1 2" key="1">
    <citation type="journal article" date="2018" name="Sci. Rep.">
        <title>Genomic signatures of local adaptation to the degree of environmental predictability in rotifers.</title>
        <authorList>
            <person name="Franch-Gras L."/>
            <person name="Hahn C."/>
            <person name="Garcia-Roger E.M."/>
            <person name="Carmona M.J."/>
            <person name="Serra M."/>
            <person name="Gomez A."/>
        </authorList>
    </citation>
    <scope>NUCLEOTIDE SEQUENCE [LARGE SCALE GENOMIC DNA]</scope>
    <source>
        <strain evidence="1">HYR1</strain>
    </source>
</reference>
<gene>
    <name evidence="1" type="ORF">BpHYR1_009395</name>
</gene>
<keyword evidence="2" id="KW-1185">Reference proteome</keyword>
<dbReference type="OrthoDB" id="10180573at2759"/>
<proteinExistence type="predicted"/>
<sequence>MTKFRQCLKSEISLNSLIKATIEILKRYHVDHKLLDSQRPAKNNETNIWNRIARAYFKRTEYKDVINIYSWWKRNTKGYRKFIEDSLPSIPESEEEMQIDDDFKSIDINISKDEVSILKSFILIYDYSSQFNSSFSDFLSEKIQEKGFSCWVSCRSNRFKKRFSQKKKSQYWSGTYQCIVPNCRSIYKCVIDDTERNKRTNHFSNELCIKVTFEKKNDHKKATKVNRCSGYKRQRQSEIVMGNGIVNTIIENTIHNQENQAFLDQKITNRFTLGMMKSALKHFYKISNEAFVDALAAKNLTDQIFSESETHLKGYVQEISLSPFGFLMLSQIQVNIWSSIKKFHSVWYFDATGTIHKKIANQRKPFFYSIVVHDVKNKVFFPFSEFVTTAQDQTSISKYLGLIKNKIQKDMLPDIIVVDMS</sequence>
<name>A0A3M7PGL3_BRAPC</name>
<comment type="caution">
    <text evidence="1">The sequence shown here is derived from an EMBL/GenBank/DDBJ whole genome shotgun (WGS) entry which is preliminary data.</text>
</comment>
<dbReference type="AlphaFoldDB" id="A0A3M7PGL3"/>